<feature type="domain" description="RNA polymerase sigma-70 region 4" evidence="1">
    <location>
        <begin position="4"/>
        <end position="35"/>
    </location>
</feature>
<dbReference type="EMBL" id="LR796556">
    <property type="protein sequence ID" value="CAB4151570.1"/>
    <property type="molecule type" value="Genomic_DNA"/>
</dbReference>
<accession>A0A6J5N2Q6</accession>
<dbReference type="GO" id="GO:0006352">
    <property type="term" value="P:DNA-templated transcription initiation"/>
    <property type="evidence" value="ECO:0007669"/>
    <property type="project" value="InterPro"/>
</dbReference>
<proteinExistence type="predicted"/>
<name>A0A6J5N2Q6_9CAUD</name>
<dbReference type="GO" id="GO:0003700">
    <property type="term" value="F:DNA-binding transcription factor activity"/>
    <property type="evidence" value="ECO:0007669"/>
    <property type="project" value="InterPro"/>
</dbReference>
<dbReference type="InterPro" id="IPR013324">
    <property type="entry name" value="RNA_pol_sigma_r3/r4-like"/>
</dbReference>
<dbReference type="InterPro" id="IPR007630">
    <property type="entry name" value="RNA_pol_sigma70_r4"/>
</dbReference>
<sequence>MDNEPMTLQEIAKVEGISHQAIAEILQRAMKKMQKALEEKGLKLEDFV</sequence>
<evidence type="ECO:0000313" key="2">
    <source>
        <dbReference type="EMBL" id="CAB4151570.1"/>
    </source>
</evidence>
<dbReference type="Pfam" id="PF04545">
    <property type="entry name" value="Sigma70_r4"/>
    <property type="match status" value="1"/>
</dbReference>
<organism evidence="2">
    <name type="scientific">uncultured Caudovirales phage</name>
    <dbReference type="NCBI Taxonomy" id="2100421"/>
    <lineage>
        <taxon>Viruses</taxon>
        <taxon>Duplodnaviria</taxon>
        <taxon>Heunggongvirae</taxon>
        <taxon>Uroviricota</taxon>
        <taxon>Caudoviricetes</taxon>
        <taxon>Peduoviridae</taxon>
        <taxon>Maltschvirus</taxon>
        <taxon>Maltschvirus maltsch</taxon>
    </lineage>
</organism>
<reference evidence="2" key="1">
    <citation type="submission" date="2020-04" db="EMBL/GenBank/DDBJ databases">
        <authorList>
            <person name="Chiriac C."/>
            <person name="Salcher M."/>
            <person name="Ghai R."/>
            <person name="Kavagutti S V."/>
        </authorList>
    </citation>
    <scope>NUCLEOTIDE SEQUENCE</scope>
</reference>
<evidence type="ECO:0000259" key="1">
    <source>
        <dbReference type="Pfam" id="PF04545"/>
    </source>
</evidence>
<dbReference type="SUPFAM" id="SSF88659">
    <property type="entry name" value="Sigma3 and sigma4 domains of RNA polymerase sigma factors"/>
    <property type="match status" value="1"/>
</dbReference>
<dbReference type="InterPro" id="IPR036388">
    <property type="entry name" value="WH-like_DNA-bd_sf"/>
</dbReference>
<gene>
    <name evidence="2" type="ORF">UFOVP599_24</name>
</gene>
<protein>
    <submittedName>
        <fullName evidence="2">RNA polymerase sigma-70 region 4</fullName>
    </submittedName>
</protein>
<dbReference type="Gene3D" id="1.10.10.10">
    <property type="entry name" value="Winged helix-like DNA-binding domain superfamily/Winged helix DNA-binding domain"/>
    <property type="match status" value="1"/>
</dbReference>